<dbReference type="CDD" id="cd00085">
    <property type="entry name" value="HNHc"/>
    <property type="match status" value="1"/>
</dbReference>
<dbReference type="KEGG" id="sbf:JCM31447_07780"/>
<dbReference type="PANTHER" id="PTHR33877">
    <property type="entry name" value="SLL1193 PROTEIN"/>
    <property type="match status" value="1"/>
</dbReference>
<keyword evidence="3" id="KW-1185">Reference proteome</keyword>
<evidence type="ECO:0000313" key="3">
    <source>
        <dbReference type="Proteomes" id="UP000291236"/>
    </source>
</evidence>
<proteinExistence type="predicted"/>
<organism evidence="2 3">
    <name type="scientific">Fluviispira sanaruensis</name>
    <dbReference type="NCBI Taxonomy" id="2493639"/>
    <lineage>
        <taxon>Bacteria</taxon>
        <taxon>Pseudomonadati</taxon>
        <taxon>Bdellovibrionota</taxon>
        <taxon>Oligoflexia</taxon>
        <taxon>Silvanigrellales</taxon>
        <taxon>Silvanigrellaceae</taxon>
        <taxon>Fluviispira</taxon>
    </lineage>
</organism>
<evidence type="ECO:0000313" key="2">
    <source>
        <dbReference type="EMBL" id="BBH52337.1"/>
    </source>
</evidence>
<dbReference type="InterPro" id="IPR052892">
    <property type="entry name" value="NA-targeting_endonuclease"/>
</dbReference>
<keyword evidence="2" id="KW-0378">Hydrolase</keyword>
<sequence length="94" mass="10561">MNLNSYIFADEEHIKREKAKVKGAKKSRWWQQKCAPGLCAYCGKKFPFKELTMDHIVPLARGGTTTPGNVVPACRECNKNKGVDTPVDLILKKL</sequence>
<gene>
    <name evidence="2" type="ORF">JCM31447_07780</name>
</gene>
<dbReference type="SMART" id="SM00507">
    <property type="entry name" value="HNHc"/>
    <property type="match status" value="1"/>
</dbReference>
<evidence type="ECO:0000259" key="1">
    <source>
        <dbReference type="SMART" id="SM00507"/>
    </source>
</evidence>
<dbReference type="Pfam" id="PF14279">
    <property type="entry name" value="HNH_5"/>
    <property type="match status" value="1"/>
</dbReference>
<name>A0A4V0P284_FLUSA</name>
<dbReference type="Proteomes" id="UP000291236">
    <property type="component" value="Chromosome"/>
</dbReference>
<dbReference type="AlphaFoldDB" id="A0A4V0P284"/>
<dbReference type="InterPro" id="IPR003615">
    <property type="entry name" value="HNH_nuc"/>
</dbReference>
<dbReference type="EMBL" id="AP019368">
    <property type="protein sequence ID" value="BBH52337.1"/>
    <property type="molecule type" value="Genomic_DNA"/>
</dbReference>
<keyword evidence="2" id="KW-0540">Nuclease</keyword>
<dbReference type="InterPro" id="IPR029471">
    <property type="entry name" value="HNH_5"/>
</dbReference>
<dbReference type="RefSeq" id="WP_130606743.1">
    <property type="nucleotide sequence ID" value="NZ_AP019368.1"/>
</dbReference>
<feature type="domain" description="HNH nuclease" evidence="1">
    <location>
        <begin position="28"/>
        <end position="79"/>
    </location>
</feature>
<reference evidence="2 3" key="1">
    <citation type="submission" date="2018-12" db="EMBL/GenBank/DDBJ databases">
        <title>Rubrispira sanarue gen. nov., sp., nov., a member of the order Silvanigrellales, isolated from a brackish lake in Hamamatsu Japan.</title>
        <authorList>
            <person name="Maejima Y."/>
            <person name="Iino T."/>
            <person name="Muraguchi Y."/>
            <person name="Fukuda K."/>
            <person name="Nojiri H."/>
            <person name="Ohkuma M."/>
            <person name="Moriuchi R."/>
            <person name="Dohra H."/>
            <person name="Kimbara K."/>
            <person name="Shintani M."/>
        </authorList>
    </citation>
    <scope>NUCLEOTIDE SEQUENCE [LARGE SCALE GENOMIC DNA]</scope>
    <source>
        <strain evidence="2 3">RF1110005</strain>
    </source>
</reference>
<dbReference type="OrthoDB" id="5294690at2"/>
<protein>
    <submittedName>
        <fullName evidence="2">HNH endonuclease</fullName>
    </submittedName>
</protein>
<dbReference type="GO" id="GO:0004519">
    <property type="term" value="F:endonuclease activity"/>
    <property type="evidence" value="ECO:0007669"/>
    <property type="project" value="UniProtKB-KW"/>
</dbReference>
<keyword evidence="2" id="KW-0255">Endonuclease</keyword>
<dbReference type="Gene3D" id="1.10.30.50">
    <property type="match status" value="1"/>
</dbReference>
<accession>A0A4V0P284</accession>
<dbReference type="PANTHER" id="PTHR33877:SF1">
    <property type="entry name" value="TYPE IV METHYL-DIRECTED RESTRICTION ENZYME ECOKMCRA"/>
    <property type="match status" value="1"/>
</dbReference>